<evidence type="ECO:0000313" key="3">
    <source>
        <dbReference type="Proteomes" id="UP000654370"/>
    </source>
</evidence>
<dbReference type="InterPro" id="IPR036770">
    <property type="entry name" value="Ankyrin_rpt-contain_sf"/>
</dbReference>
<dbReference type="InterPro" id="IPR039195">
    <property type="entry name" value="ANKRD40"/>
</dbReference>
<gene>
    <name evidence="2" type="ORF">INT43_002457</name>
</gene>
<proteinExistence type="predicted"/>
<organism evidence="2 3">
    <name type="scientific">Mortierella isabellina</name>
    <name type="common">Filamentous fungus</name>
    <name type="synonym">Umbelopsis isabellina</name>
    <dbReference type="NCBI Taxonomy" id="91625"/>
    <lineage>
        <taxon>Eukaryota</taxon>
        <taxon>Fungi</taxon>
        <taxon>Fungi incertae sedis</taxon>
        <taxon>Mucoromycota</taxon>
        <taxon>Mucoromycotina</taxon>
        <taxon>Umbelopsidomycetes</taxon>
        <taxon>Umbelopsidales</taxon>
        <taxon>Umbelopsidaceae</taxon>
        <taxon>Umbelopsis</taxon>
    </lineage>
</organism>
<dbReference type="Gene3D" id="1.25.40.20">
    <property type="entry name" value="Ankyrin repeat-containing domain"/>
    <property type="match status" value="1"/>
</dbReference>
<dbReference type="SUPFAM" id="SSF48403">
    <property type="entry name" value="Ankyrin repeat"/>
    <property type="match status" value="1"/>
</dbReference>
<sequence>MITDEREESLREVSALGNIKAVNHYIHAGVNVNAANKMNNWTPLHWATHRGHVPVVTALLANGASPLLLTNKQQTAADLAKTDEIRALFPQGAFSDAKPEGDLPIVPTYMKEPDLDKSWNLPDEFAESRIRRIMESQKSLKTEVPSPVAEKREAVPAESSLPEKEILVYRDNRTDANLLGAVFIDTQSTIEDVIKQVEDELDDLPSSFTISRHNGQVAIPIGKKQYAKKTLVHFRGDQDAIIVLPQ</sequence>
<dbReference type="Proteomes" id="UP000654370">
    <property type="component" value="Unassembled WGS sequence"/>
</dbReference>
<feature type="repeat" description="ANK" evidence="1">
    <location>
        <begin position="39"/>
        <end position="71"/>
    </location>
</feature>
<evidence type="ECO:0000313" key="2">
    <source>
        <dbReference type="EMBL" id="KAG2186019.1"/>
    </source>
</evidence>
<protein>
    <submittedName>
        <fullName evidence="2">Uncharacterized protein</fullName>
    </submittedName>
</protein>
<keyword evidence="1" id="KW-0040">ANK repeat</keyword>
<dbReference type="AlphaFoldDB" id="A0A8H7Q6J8"/>
<reference evidence="2" key="1">
    <citation type="submission" date="2020-12" db="EMBL/GenBank/DDBJ databases">
        <title>Metabolic potential, ecology and presence of endohyphal bacteria is reflected in genomic diversity of Mucoromycotina.</title>
        <authorList>
            <person name="Muszewska A."/>
            <person name="Okrasinska A."/>
            <person name="Steczkiewicz K."/>
            <person name="Drgas O."/>
            <person name="Orlowska M."/>
            <person name="Perlinska-Lenart U."/>
            <person name="Aleksandrzak-Piekarczyk T."/>
            <person name="Szatraj K."/>
            <person name="Zielenkiewicz U."/>
            <person name="Pilsyk S."/>
            <person name="Malc E."/>
            <person name="Mieczkowski P."/>
            <person name="Kruszewska J.S."/>
            <person name="Biernat P."/>
            <person name="Pawlowska J."/>
        </authorList>
    </citation>
    <scope>NUCLEOTIDE SEQUENCE</scope>
    <source>
        <strain evidence="2">WA0000067209</strain>
    </source>
</reference>
<dbReference type="PROSITE" id="PS50088">
    <property type="entry name" value="ANK_REPEAT"/>
    <property type="match status" value="1"/>
</dbReference>
<dbReference type="Pfam" id="PF12796">
    <property type="entry name" value="Ank_2"/>
    <property type="match status" value="1"/>
</dbReference>
<dbReference type="PANTHER" id="PTHR24192:SF3">
    <property type="entry name" value="ANKYRIN REPEAT DOMAIN 40"/>
    <property type="match status" value="1"/>
</dbReference>
<keyword evidence="3" id="KW-1185">Reference proteome</keyword>
<dbReference type="PANTHER" id="PTHR24192">
    <property type="entry name" value="ANKYRIN REPEAT DOMAIN 40"/>
    <property type="match status" value="1"/>
</dbReference>
<dbReference type="PROSITE" id="PS50297">
    <property type="entry name" value="ANK_REP_REGION"/>
    <property type="match status" value="1"/>
</dbReference>
<comment type="caution">
    <text evidence="2">The sequence shown here is derived from an EMBL/GenBank/DDBJ whole genome shotgun (WGS) entry which is preliminary data.</text>
</comment>
<evidence type="ECO:0000256" key="1">
    <source>
        <dbReference type="PROSITE-ProRule" id="PRU00023"/>
    </source>
</evidence>
<dbReference type="OrthoDB" id="539213at2759"/>
<dbReference type="SMART" id="SM00248">
    <property type="entry name" value="ANK"/>
    <property type="match status" value="1"/>
</dbReference>
<accession>A0A8H7Q6J8</accession>
<dbReference type="EMBL" id="JAEPQZ010000001">
    <property type="protein sequence ID" value="KAG2186019.1"/>
    <property type="molecule type" value="Genomic_DNA"/>
</dbReference>
<dbReference type="InterPro" id="IPR002110">
    <property type="entry name" value="Ankyrin_rpt"/>
</dbReference>
<name>A0A8H7Q6J8_MORIS</name>